<proteinExistence type="predicted"/>
<dbReference type="Proteomes" id="UP001165120">
    <property type="component" value="Unassembled WGS sequence"/>
</dbReference>
<protein>
    <submittedName>
        <fullName evidence="2">Unnamed protein product</fullName>
    </submittedName>
</protein>
<evidence type="ECO:0000313" key="3">
    <source>
        <dbReference type="Proteomes" id="UP001165120"/>
    </source>
</evidence>
<reference evidence="2" key="1">
    <citation type="submission" date="2023-04" db="EMBL/GenBank/DDBJ databases">
        <title>Candida boidinii NBRC 10035.</title>
        <authorList>
            <person name="Ichikawa N."/>
            <person name="Sato H."/>
            <person name="Tonouchi N."/>
        </authorList>
    </citation>
    <scope>NUCLEOTIDE SEQUENCE</scope>
    <source>
        <strain evidence="2">NBRC 10035</strain>
    </source>
</reference>
<evidence type="ECO:0000313" key="2">
    <source>
        <dbReference type="EMBL" id="GME76656.1"/>
    </source>
</evidence>
<feature type="region of interest" description="Disordered" evidence="1">
    <location>
        <begin position="41"/>
        <end position="71"/>
    </location>
</feature>
<dbReference type="AlphaFoldDB" id="A0A9W6T6C9"/>
<comment type="caution">
    <text evidence="2">The sequence shown here is derived from an EMBL/GenBank/DDBJ whole genome shotgun (WGS) entry which is preliminary data.</text>
</comment>
<dbReference type="EMBL" id="BSXN01002458">
    <property type="protein sequence ID" value="GME76656.1"/>
    <property type="molecule type" value="Genomic_DNA"/>
</dbReference>
<feature type="region of interest" description="Disordered" evidence="1">
    <location>
        <begin position="150"/>
        <end position="178"/>
    </location>
</feature>
<gene>
    <name evidence="2" type="ORF">Cboi02_000526200</name>
</gene>
<feature type="compositionally biased region" description="Low complexity" evidence="1">
    <location>
        <begin position="41"/>
        <end position="50"/>
    </location>
</feature>
<sequence length="190" mass="22240">MLKNTQKRLGPAYSQRRKSMDNDSLLKLMGLDLHRSITNSNSNSLFDSFNPRNKYDSSNRNFKGKNNHNNNRRHSMIYDQFHTQQQIHFHSTDVTHDNSDLENSRKLLINDFSSTANDRDFLKNIQNRFSNNINGHEQNTTDFQNQSTLTNKTKDNSKVNDNNSNTNQNMKSNKNNDKNNVLIEKELIYI</sequence>
<feature type="region of interest" description="Disordered" evidence="1">
    <location>
        <begin position="1"/>
        <end position="21"/>
    </location>
</feature>
<name>A0A9W6T6C9_CANBO</name>
<organism evidence="2 3">
    <name type="scientific">Candida boidinii</name>
    <name type="common">Yeast</name>
    <dbReference type="NCBI Taxonomy" id="5477"/>
    <lineage>
        <taxon>Eukaryota</taxon>
        <taxon>Fungi</taxon>
        <taxon>Dikarya</taxon>
        <taxon>Ascomycota</taxon>
        <taxon>Saccharomycotina</taxon>
        <taxon>Pichiomycetes</taxon>
        <taxon>Pichiales</taxon>
        <taxon>Pichiaceae</taxon>
        <taxon>Ogataea</taxon>
        <taxon>Ogataea/Candida clade</taxon>
    </lineage>
</organism>
<feature type="compositionally biased region" description="Basic residues" evidence="1">
    <location>
        <begin position="62"/>
        <end position="71"/>
    </location>
</feature>
<evidence type="ECO:0000256" key="1">
    <source>
        <dbReference type="SAM" id="MobiDB-lite"/>
    </source>
</evidence>
<accession>A0A9W6T6C9</accession>
<feature type="compositionally biased region" description="Low complexity" evidence="1">
    <location>
        <begin position="159"/>
        <end position="173"/>
    </location>
</feature>
<keyword evidence="3" id="KW-1185">Reference proteome</keyword>